<evidence type="ECO:0000256" key="5">
    <source>
        <dbReference type="ARBA" id="ARBA00007417"/>
    </source>
</evidence>
<dbReference type="GO" id="GO:0008703">
    <property type="term" value="F:5-amino-6-(5-phosphoribosylamino)uracil reductase activity"/>
    <property type="evidence" value="ECO:0007669"/>
    <property type="project" value="UniProtKB-EC"/>
</dbReference>
<name>A0ABW2L7G0_9BACT</name>
<comment type="catalytic activity">
    <reaction evidence="12">
        <text>5-amino-6-(5-phospho-D-ribitylamino)uracil + NADP(+) = 5-amino-6-(5-phospho-D-ribosylamino)uracil + NADPH + H(+)</text>
        <dbReference type="Rhea" id="RHEA:17845"/>
        <dbReference type="ChEBI" id="CHEBI:15378"/>
        <dbReference type="ChEBI" id="CHEBI:57783"/>
        <dbReference type="ChEBI" id="CHEBI:58349"/>
        <dbReference type="ChEBI" id="CHEBI:58421"/>
        <dbReference type="ChEBI" id="CHEBI:58453"/>
        <dbReference type="EC" id="1.1.1.193"/>
    </reaction>
</comment>
<dbReference type="EC" id="3.5.4.26" evidence="12"/>
<dbReference type="PROSITE" id="PS00903">
    <property type="entry name" value="CYT_DCMP_DEAMINASES_1"/>
    <property type="match status" value="1"/>
</dbReference>
<dbReference type="EMBL" id="JBHTBS010000004">
    <property type="protein sequence ID" value="MFC7337412.1"/>
    <property type="molecule type" value="Genomic_DNA"/>
</dbReference>
<evidence type="ECO:0000256" key="7">
    <source>
        <dbReference type="ARBA" id="ARBA00022723"/>
    </source>
</evidence>
<accession>A0ABW2L7G0</accession>
<evidence type="ECO:0000256" key="11">
    <source>
        <dbReference type="ARBA" id="ARBA00023268"/>
    </source>
</evidence>
<comment type="cofactor">
    <cofactor evidence="12">
        <name>Zn(2+)</name>
        <dbReference type="ChEBI" id="CHEBI:29105"/>
    </cofactor>
    <text evidence="12">Binds 1 zinc ion.</text>
</comment>
<dbReference type="InterPro" id="IPR024072">
    <property type="entry name" value="DHFR-like_dom_sf"/>
</dbReference>
<dbReference type="PROSITE" id="PS51747">
    <property type="entry name" value="CYT_DCMP_DEAMINASES_2"/>
    <property type="match status" value="1"/>
</dbReference>
<reference evidence="15" key="1">
    <citation type="journal article" date="2019" name="Int. J. Syst. Evol. Microbiol.">
        <title>The Global Catalogue of Microorganisms (GCM) 10K type strain sequencing project: providing services to taxonomists for standard genome sequencing and annotation.</title>
        <authorList>
            <consortium name="The Broad Institute Genomics Platform"/>
            <consortium name="The Broad Institute Genome Sequencing Center for Infectious Disease"/>
            <person name="Wu L."/>
            <person name="Ma J."/>
        </authorList>
    </citation>
    <scope>NUCLEOTIDE SEQUENCE [LARGE SCALE GENOMIC DNA]</scope>
    <source>
        <strain evidence="15">CGMCC 4.1467</strain>
    </source>
</reference>
<keyword evidence="8 12" id="KW-0862">Zinc</keyword>
<evidence type="ECO:0000256" key="10">
    <source>
        <dbReference type="ARBA" id="ARBA00023002"/>
    </source>
</evidence>
<dbReference type="InterPro" id="IPR004794">
    <property type="entry name" value="Eubact_RibD"/>
</dbReference>
<organism evidence="14 15">
    <name type="scientific">Haloferula chungangensis</name>
    <dbReference type="NCBI Taxonomy" id="1048331"/>
    <lineage>
        <taxon>Bacteria</taxon>
        <taxon>Pseudomonadati</taxon>
        <taxon>Verrucomicrobiota</taxon>
        <taxon>Verrucomicrobiia</taxon>
        <taxon>Verrucomicrobiales</taxon>
        <taxon>Verrucomicrobiaceae</taxon>
        <taxon>Haloferula</taxon>
    </lineage>
</organism>
<gene>
    <name evidence="14" type="primary">ribD</name>
    <name evidence="14" type="ORF">ACFQY0_09520</name>
</gene>
<dbReference type="RefSeq" id="WP_379711660.1">
    <property type="nucleotide sequence ID" value="NZ_JBHTBS010000004.1"/>
</dbReference>
<dbReference type="PANTHER" id="PTHR38011">
    <property type="entry name" value="DIHYDROFOLATE REDUCTASE FAMILY PROTEIN (AFU_ORTHOLOGUE AFUA_8G06820)"/>
    <property type="match status" value="1"/>
</dbReference>
<dbReference type="InterPro" id="IPR002125">
    <property type="entry name" value="CMP_dCMP_dom"/>
</dbReference>
<keyword evidence="7 12" id="KW-0479">Metal-binding</keyword>
<keyword evidence="12 14" id="KW-0378">Hydrolase</keyword>
<keyword evidence="10 12" id="KW-0560">Oxidoreductase</keyword>
<evidence type="ECO:0000259" key="13">
    <source>
        <dbReference type="PROSITE" id="PS51747"/>
    </source>
</evidence>
<evidence type="ECO:0000313" key="14">
    <source>
        <dbReference type="EMBL" id="MFC7337412.1"/>
    </source>
</evidence>
<dbReference type="SUPFAM" id="SSF53597">
    <property type="entry name" value="Dihydrofolate reductase-like"/>
    <property type="match status" value="1"/>
</dbReference>
<dbReference type="Gene3D" id="3.40.430.10">
    <property type="entry name" value="Dihydrofolate Reductase, subunit A"/>
    <property type="match status" value="2"/>
</dbReference>
<comment type="caution">
    <text evidence="14">The sequence shown here is derived from an EMBL/GenBank/DDBJ whole genome shotgun (WGS) entry which is preliminary data.</text>
</comment>
<keyword evidence="15" id="KW-1185">Reference proteome</keyword>
<dbReference type="InterPro" id="IPR050765">
    <property type="entry name" value="Riboflavin_Biosynth_HTPR"/>
</dbReference>
<evidence type="ECO:0000256" key="3">
    <source>
        <dbReference type="ARBA" id="ARBA00004910"/>
    </source>
</evidence>
<evidence type="ECO:0000256" key="8">
    <source>
        <dbReference type="ARBA" id="ARBA00022833"/>
    </source>
</evidence>
<evidence type="ECO:0000256" key="12">
    <source>
        <dbReference type="PIRNR" id="PIRNR006769"/>
    </source>
</evidence>
<evidence type="ECO:0000256" key="2">
    <source>
        <dbReference type="ARBA" id="ARBA00004882"/>
    </source>
</evidence>
<evidence type="ECO:0000256" key="1">
    <source>
        <dbReference type="ARBA" id="ARBA00002151"/>
    </source>
</evidence>
<dbReference type="InterPro" id="IPR002734">
    <property type="entry name" value="RibDG_C"/>
</dbReference>
<feature type="domain" description="CMP/dCMP-type deaminase" evidence="13">
    <location>
        <begin position="2"/>
        <end position="129"/>
    </location>
</feature>
<evidence type="ECO:0000256" key="4">
    <source>
        <dbReference type="ARBA" id="ARBA00005259"/>
    </source>
</evidence>
<evidence type="ECO:0000256" key="9">
    <source>
        <dbReference type="ARBA" id="ARBA00022857"/>
    </source>
</evidence>
<dbReference type="InterPro" id="IPR016193">
    <property type="entry name" value="Cytidine_deaminase-like"/>
</dbReference>
<keyword evidence="11" id="KW-0511">Multifunctional enzyme</keyword>
<dbReference type="SUPFAM" id="SSF53927">
    <property type="entry name" value="Cytidine deaminase-like"/>
    <property type="match status" value="1"/>
</dbReference>
<dbReference type="InterPro" id="IPR016192">
    <property type="entry name" value="APOBEC/CMP_deaminase_Zn-bd"/>
</dbReference>
<dbReference type="Pfam" id="PF00383">
    <property type="entry name" value="dCMP_cyt_deam_1"/>
    <property type="match status" value="1"/>
</dbReference>
<sequence length="343" mass="37266">MNDHELWMQRAIDEARKGIGRTSPNPPVGAVIVRNGKELGAGWHRAAGKPHAEREAIAQVKKLHGEDALKGATIFVTLEPCSTQGRTPACTAGVIEAGISKVVYAATDPNPAHAGRADEVLRAHGIEVVAGVLAKDAERVIRPFSKVQRCGLPWVMLKTAMSLDGRLTRPPGESMWLTGPQARAEVQRLRSAVDAMVTSGETVRRDRPRLDLREPELLEGRLQPWRVVLTDQPESLPKDAPLFSDGHSDRTLIMPRTDPEAALRRLVREFGVNSVMVECGGRLAGLLLDRGLIDELAVFMAPMLTGGAVTALGGDGFPDGLELEELHYQRFGPDVMMRGVIKS</sequence>
<dbReference type="Proteomes" id="UP001596472">
    <property type="component" value="Unassembled WGS sequence"/>
</dbReference>
<dbReference type="NCBIfam" id="TIGR00326">
    <property type="entry name" value="eubact_ribD"/>
    <property type="match status" value="1"/>
</dbReference>
<comment type="catalytic activity">
    <reaction evidence="12">
        <text>2,5-diamino-6-hydroxy-4-(5-phosphoribosylamino)-pyrimidine + H2O + H(+) = 5-amino-6-(5-phospho-D-ribosylamino)uracil + NH4(+)</text>
        <dbReference type="Rhea" id="RHEA:21868"/>
        <dbReference type="ChEBI" id="CHEBI:15377"/>
        <dbReference type="ChEBI" id="CHEBI:15378"/>
        <dbReference type="ChEBI" id="CHEBI:28938"/>
        <dbReference type="ChEBI" id="CHEBI:58453"/>
        <dbReference type="ChEBI" id="CHEBI:58614"/>
        <dbReference type="EC" id="3.5.4.26"/>
    </reaction>
</comment>
<dbReference type="PIRSF" id="PIRSF006769">
    <property type="entry name" value="RibD"/>
    <property type="match status" value="1"/>
</dbReference>
<proteinExistence type="inferred from homology"/>
<comment type="similarity">
    <text evidence="5 12">In the C-terminal section; belongs to the HTP reductase family.</text>
</comment>
<dbReference type="EC" id="1.1.1.193" evidence="12"/>
<evidence type="ECO:0000313" key="15">
    <source>
        <dbReference type="Proteomes" id="UP001596472"/>
    </source>
</evidence>
<dbReference type="Pfam" id="PF01872">
    <property type="entry name" value="RibD_C"/>
    <property type="match status" value="1"/>
</dbReference>
<dbReference type="GO" id="GO:0008835">
    <property type="term" value="F:diaminohydroxyphosphoribosylaminopyrimidine deaminase activity"/>
    <property type="evidence" value="ECO:0007669"/>
    <property type="project" value="UniProtKB-EC"/>
</dbReference>
<dbReference type="CDD" id="cd01284">
    <property type="entry name" value="Riboflavin_deaminase-reductase"/>
    <property type="match status" value="1"/>
</dbReference>
<evidence type="ECO:0000256" key="6">
    <source>
        <dbReference type="ARBA" id="ARBA00022619"/>
    </source>
</evidence>
<dbReference type="Gene3D" id="3.40.140.10">
    <property type="entry name" value="Cytidine Deaminase, domain 2"/>
    <property type="match status" value="1"/>
</dbReference>
<dbReference type="PANTHER" id="PTHR38011:SF7">
    <property type="entry name" value="2,5-DIAMINO-6-RIBOSYLAMINO-4(3H)-PYRIMIDINONE 5'-PHOSPHATE REDUCTASE"/>
    <property type="match status" value="1"/>
</dbReference>
<keyword evidence="6 12" id="KW-0686">Riboflavin biosynthesis</keyword>
<comment type="similarity">
    <text evidence="4 12">In the N-terminal section; belongs to the cytidine and deoxycytidylate deaminase family.</text>
</comment>
<keyword evidence="9 12" id="KW-0521">NADP</keyword>
<comment type="pathway">
    <text evidence="3 12">Cofactor biosynthesis; riboflavin biosynthesis; 5-amino-6-(D-ribitylamino)uracil from GTP: step 3/4.</text>
</comment>
<comment type="pathway">
    <text evidence="2 12">Cofactor biosynthesis; riboflavin biosynthesis; 5-amino-6-(D-ribitylamino)uracil from GTP: step 2/4.</text>
</comment>
<protein>
    <recommendedName>
        <fullName evidence="12">Riboflavin biosynthesis protein RibD</fullName>
    </recommendedName>
    <domain>
        <recommendedName>
            <fullName evidence="12">Diaminohydroxyphosphoribosylaminopyrimidine deaminase</fullName>
            <shortName evidence="12">DRAP deaminase</shortName>
            <ecNumber evidence="12">3.5.4.26</ecNumber>
        </recommendedName>
        <alternativeName>
            <fullName evidence="12">Riboflavin-specific deaminase</fullName>
        </alternativeName>
    </domain>
    <domain>
        <recommendedName>
            <fullName evidence="12">5-amino-6-(5-phosphoribosylamino)uracil reductase</fullName>
            <ecNumber evidence="12">1.1.1.193</ecNumber>
        </recommendedName>
        <alternativeName>
            <fullName evidence="12">HTP reductase</fullName>
        </alternativeName>
    </domain>
</protein>
<comment type="function">
    <text evidence="1 12">Converts 2,5-diamino-6-(ribosylamino)-4(3h)-pyrimidinone 5'-phosphate into 5-amino-6-(ribosylamino)-2,4(1h,3h)-pyrimidinedione 5'-phosphate.</text>
</comment>